<accession>A0A843WH44</accession>
<dbReference type="EMBL" id="NMUH01003779">
    <property type="protein sequence ID" value="MQM07066.1"/>
    <property type="molecule type" value="Genomic_DNA"/>
</dbReference>
<reference evidence="2" key="1">
    <citation type="submission" date="2017-07" db="EMBL/GenBank/DDBJ databases">
        <title>Taro Niue Genome Assembly and Annotation.</title>
        <authorList>
            <person name="Atibalentja N."/>
            <person name="Keating K."/>
            <person name="Fields C.J."/>
        </authorList>
    </citation>
    <scope>NUCLEOTIDE SEQUENCE</scope>
    <source>
        <strain evidence="2">Niue_2</strain>
        <tissue evidence="2">Leaf</tissue>
    </source>
</reference>
<keyword evidence="1" id="KW-0812">Transmembrane</keyword>
<keyword evidence="3" id="KW-1185">Reference proteome</keyword>
<keyword evidence="1" id="KW-1133">Transmembrane helix</keyword>
<proteinExistence type="predicted"/>
<feature type="transmembrane region" description="Helical" evidence="1">
    <location>
        <begin position="712"/>
        <end position="736"/>
    </location>
</feature>
<name>A0A843WH44_COLES</name>
<dbReference type="AlphaFoldDB" id="A0A843WH44"/>
<keyword evidence="1" id="KW-0472">Membrane</keyword>
<sequence>MRQSSVSRRVYASRSCRARVARRVLVAPGQRAATMFCHVALSGHLTPVRVAGVSVRPVTLSRHPLGAHSCCGRWARRVKVCNATGRAVAFWVSGALGAGRLPLPLFFPLSPFTLFSGSGEAPLRLSGVVEAGARAERRAWSEEKVANRREGPLVGSFFVKGRDFLCPLPSGWIGSPSGFIDSFTAFPMLASLRRHPGRARPYRGALGGRDKDRCRDLVSRRDRVAVATRCLVASGFVSRCPSPSRWYRDGLWGRDSASGVFVARLCVGVCPRAGLALRTFCQRFVVVLIVLPRMFARCLALEGLSHSEVVSIAWDPHPQEPVEVHLLVALCSGGGFPELFVVVLSGALVVLVEDCPLSLLVEVLPRSALYLFRATVVLPLWFEVCRLVGLHSGEVLPGQLLALLVESAWALSVKVSCPWLCVWLPRWPACLVSHSGLRFIAYVSPSSTFRRLLGVVVLHYDVVLPGCASRQSRCSVFCVLLGADVVVALLKKLSAFRVLLVALSVVRQALVVACVPVFPLACGASVCDCGTLLRSGSLEVDVLSLTSAVVSVPAWLFVFLVVGMLVPALSSVLMSVLLVTVRPIGLLALDHVVCRRCEVPSFGLTSDVFHVSVAVCPVVERVVSQCCGSACLWCPCQTTRTVWVRPSGDSGYRFRMLRFLRVCLLSLLDREEGVSRVAVGNCALYRVLPAIQWVADLLVPTVRSVGGCSRAVFGWLFPLFGLDLASLGTCGVVIPFRRPFVWRE</sequence>
<evidence type="ECO:0000313" key="3">
    <source>
        <dbReference type="Proteomes" id="UP000652761"/>
    </source>
</evidence>
<organism evidence="2 3">
    <name type="scientific">Colocasia esculenta</name>
    <name type="common">Wild taro</name>
    <name type="synonym">Arum esculentum</name>
    <dbReference type="NCBI Taxonomy" id="4460"/>
    <lineage>
        <taxon>Eukaryota</taxon>
        <taxon>Viridiplantae</taxon>
        <taxon>Streptophyta</taxon>
        <taxon>Embryophyta</taxon>
        <taxon>Tracheophyta</taxon>
        <taxon>Spermatophyta</taxon>
        <taxon>Magnoliopsida</taxon>
        <taxon>Liliopsida</taxon>
        <taxon>Araceae</taxon>
        <taxon>Aroideae</taxon>
        <taxon>Colocasieae</taxon>
        <taxon>Colocasia</taxon>
    </lineage>
</organism>
<comment type="caution">
    <text evidence="2">The sequence shown here is derived from an EMBL/GenBank/DDBJ whole genome shotgun (WGS) entry which is preliminary data.</text>
</comment>
<gene>
    <name evidence="2" type="ORF">Taro_039901</name>
</gene>
<evidence type="ECO:0000313" key="2">
    <source>
        <dbReference type="EMBL" id="MQM07066.1"/>
    </source>
</evidence>
<dbReference type="Proteomes" id="UP000652761">
    <property type="component" value="Unassembled WGS sequence"/>
</dbReference>
<evidence type="ECO:0000256" key="1">
    <source>
        <dbReference type="SAM" id="Phobius"/>
    </source>
</evidence>
<protein>
    <submittedName>
        <fullName evidence="2">Uncharacterized protein</fullName>
    </submittedName>
</protein>
<feature type="transmembrane region" description="Helical" evidence="1">
    <location>
        <begin position="554"/>
        <end position="579"/>
    </location>
</feature>